<dbReference type="EMBL" id="JNFF01000048">
    <property type="protein sequence ID" value="KEQ30150.1"/>
    <property type="molecule type" value="Genomic_DNA"/>
</dbReference>
<dbReference type="AlphaFoldDB" id="A0A081PHH7"/>
<gene>
    <name evidence="2" type="ORF">N180_06370</name>
</gene>
<sequence length="158" mass="18732">MPREISLLTSSIDQKKLPLRHKYAPIDLRKFSKIATPFLAFIMLFGIMRNNLLYVIYEYDTALFISLFCENQNKPQLKCNGKCKLAKMLKEQKEEEAAKVLKQLQSEVFYYPQPVFTYPSRPEKFEEVKRKHPLSNQSLYSFLFTMRNDKPPEYFTSI</sequence>
<keyword evidence="1" id="KW-0812">Transmembrane</keyword>
<evidence type="ECO:0000313" key="3">
    <source>
        <dbReference type="Proteomes" id="UP000028007"/>
    </source>
</evidence>
<keyword evidence="1" id="KW-1133">Transmembrane helix</keyword>
<name>A0A081PHH7_9SPHI</name>
<dbReference type="Proteomes" id="UP000028007">
    <property type="component" value="Unassembled WGS sequence"/>
</dbReference>
<organism evidence="2 3">
    <name type="scientific">Pedobacter antarcticus 4BY</name>
    <dbReference type="NCBI Taxonomy" id="1358423"/>
    <lineage>
        <taxon>Bacteria</taxon>
        <taxon>Pseudomonadati</taxon>
        <taxon>Bacteroidota</taxon>
        <taxon>Sphingobacteriia</taxon>
        <taxon>Sphingobacteriales</taxon>
        <taxon>Sphingobacteriaceae</taxon>
        <taxon>Pedobacter</taxon>
    </lineage>
</organism>
<accession>A0A081PHH7</accession>
<feature type="transmembrane region" description="Helical" evidence="1">
    <location>
        <begin position="38"/>
        <end position="57"/>
    </location>
</feature>
<comment type="caution">
    <text evidence="2">The sequence shown here is derived from an EMBL/GenBank/DDBJ whole genome shotgun (WGS) entry which is preliminary data.</text>
</comment>
<proteinExistence type="predicted"/>
<evidence type="ECO:0000313" key="2">
    <source>
        <dbReference type="EMBL" id="KEQ30150.1"/>
    </source>
</evidence>
<keyword evidence="1" id="KW-0472">Membrane</keyword>
<evidence type="ECO:0000256" key="1">
    <source>
        <dbReference type="SAM" id="Phobius"/>
    </source>
</evidence>
<protein>
    <submittedName>
        <fullName evidence="2">Uncharacterized protein</fullName>
    </submittedName>
</protein>
<reference evidence="2 3" key="1">
    <citation type="journal article" date="1992" name="Int. J. Syst. Bacteriol.">
        <title>Sphingobacterium antarcticus sp. nov. a Psychrotrophic Bacterium from the Soils of Schirmacher Oasis, Antarctica.</title>
        <authorList>
            <person name="Shivaji S."/>
            <person name="Ray M.K."/>
            <person name="Rao N.S."/>
            <person name="Saiserr L."/>
            <person name="Jagannadham M.V."/>
            <person name="Kumar G.S."/>
            <person name="Reddy G."/>
            <person name="Bhargava P.M."/>
        </authorList>
    </citation>
    <scope>NUCLEOTIDE SEQUENCE [LARGE SCALE GENOMIC DNA]</scope>
    <source>
        <strain evidence="2 3">4BY</strain>
    </source>
</reference>
<dbReference type="eggNOG" id="ENOG503333N">
    <property type="taxonomic scope" value="Bacteria"/>
</dbReference>
<keyword evidence="3" id="KW-1185">Reference proteome</keyword>